<keyword evidence="2" id="KW-1185">Reference proteome</keyword>
<dbReference type="RefSeq" id="WP_148542015.1">
    <property type="nucleotide sequence ID" value="NZ_VSDQ01000577.1"/>
</dbReference>
<dbReference type="EMBL" id="VSDQ01000577">
    <property type="protein sequence ID" value="TYA78725.1"/>
    <property type="molecule type" value="Genomic_DNA"/>
</dbReference>
<protein>
    <recommendedName>
        <fullName evidence="3">Right-handed parallel beta-helix repeat-containing protein</fullName>
    </recommendedName>
</protein>
<dbReference type="Proteomes" id="UP000323930">
    <property type="component" value="Unassembled WGS sequence"/>
</dbReference>
<name>A0A5D0I4S8_9FLAO</name>
<dbReference type="SUPFAM" id="SSF51126">
    <property type="entry name" value="Pectin lyase-like"/>
    <property type="match status" value="1"/>
</dbReference>
<organism evidence="1 2">
    <name type="scientific">Seonamhaeicola marinus</name>
    <dbReference type="NCBI Taxonomy" id="1912246"/>
    <lineage>
        <taxon>Bacteria</taxon>
        <taxon>Pseudomonadati</taxon>
        <taxon>Bacteroidota</taxon>
        <taxon>Flavobacteriia</taxon>
        <taxon>Flavobacteriales</taxon>
        <taxon>Flavobacteriaceae</taxon>
    </lineage>
</organism>
<dbReference type="OrthoDB" id="8878147at2"/>
<proteinExistence type="predicted"/>
<sequence length="527" mass="58817">MKTKKTYILYFFLVPFLWNCSNDNESFFSDPELTSLPIPDFNYSTSCEPAPGSKKYEVGPNKAFENLIDVPFENLQPGDVVAIYAREEPYYERILLTQSGLEDLPITICGVPDAEGNLPTLDGTNARVRPTRIKNVVASLGVVVISKSTDDRYGTWPKHIEIKNLRIVGAHQYLSDDSQRFYDMVSGELVPYSEGSAGIRIQMGEDIKIANNIIEYNGNGIFAVTNGEMEMTRNIMLYDNIIKNNGARGKDRYHNIYIEVDGLTSVGNQFGPIREGALGGNYKSRSAGDRIMYNRFVGPAARQMDLVESQNGYGFINTLPSFRTTYVIGNVIEGHVQGAASILHYGGDGDNGNPSDDLRQGTVYCYNNTFVLKGNKSNSWRKMFCDLNTCNEKLYAFNNIFYYENSGGAADSEISLFRYNGSVSHFSNNVISQSVLAWYKTGDNQNPCGPMDFDMITSMQIPDVEFALNTTDARKQYHPLYESEAIDNGMAIPDFLPPVDKQFKHPNGIQDRTVNGAGIDIGAFEFE</sequence>
<evidence type="ECO:0000313" key="1">
    <source>
        <dbReference type="EMBL" id="TYA78725.1"/>
    </source>
</evidence>
<gene>
    <name evidence="1" type="ORF">FUA24_10255</name>
</gene>
<evidence type="ECO:0000313" key="2">
    <source>
        <dbReference type="Proteomes" id="UP000323930"/>
    </source>
</evidence>
<dbReference type="InterPro" id="IPR011050">
    <property type="entry name" value="Pectin_lyase_fold/virulence"/>
</dbReference>
<reference evidence="1 2" key="1">
    <citation type="submission" date="2019-08" db="EMBL/GenBank/DDBJ databases">
        <title>Seonamhaeicola sediminis sp. nov., isolated from marine sediment.</title>
        <authorList>
            <person name="Cao W.R."/>
        </authorList>
    </citation>
    <scope>NUCLEOTIDE SEQUENCE [LARGE SCALE GENOMIC DNA]</scope>
    <source>
        <strain evidence="1 2">B011</strain>
    </source>
</reference>
<dbReference type="AlphaFoldDB" id="A0A5D0I4S8"/>
<evidence type="ECO:0008006" key="3">
    <source>
        <dbReference type="Google" id="ProtNLM"/>
    </source>
</evidence>
<accession>A0A5D0I4S8</accession>
<comment type="caution">
    <text evidence="1">The sequence shown here is derived from an EMBL/GenBank/DDBJ whole genome shotgun (WGS) entry which is preliminary data.</text>
</comment>